<sequence length="78" mass="8607">MSLSTSPIIYTLFLVWSPVIDPIPVVLTRRPAFHSPIHFLPCDTLASSDDSGGRPGGPCCTRHFAFNEDKRPEHTRSG</sequence>
<proteinExistence type="predicted"/>
<dbReference type="EMBL" id="KZ819199">
    <property type="protein sequence ID" value="PWY98211.1"/>
    <property type="molecule type" value="Genomic_DNA"/>
</dbReference>
<dbReference type="Proteomes" id="UP000246740">
    <property type="component" value="Unassembled WGS sequence"/>
</dbReference>
<reference evidence="1 2" key="1">
    <citation type="journal article" date="2018" name="Mol. Biol. Evol.">
        <title>Broad Genomic Sampling Reveals a Smut Pathogenic Ancestry of the Fungal Clade Ustilaginomycotina.</title>
        <authorList>
            <person name="Kijpornyongpan T."/>
            <person name="Mondo S.J."/>
            <person name="Barry K."/>
            <person name="Sandor L."/>
            <person name="Lee J."/>
            <person name="Lipzen A."/>
            <person name="Pangilinan J."/>
            <person name="LaButti K."/>
            <person name="Hainaut M."/>
            <person name="Henrissat B."/>
            <person name="Grigoriev I.V."/>
            <person name="Spatafora J.W."/>
            <person name="Aime M.C."/>
        </authorList>
    </citation>
    <scope>NUCLEOTIDE SEQUENCE [LARGE SCALE GENOMIC DNA]</scope>
    <source>
        <strain evidence="1 2">MCA 3645</strain>
    </source>
</reference>
<evidence type="ECO:0000313" key="2">
    <source>
        <dbReference type="Proteomes" id="UP000246740"/>
    </source>
</evidence>
<keyword evidence="2" id="KW-1185">Reference proteome</keyword>
<dbReference type="InParanoid" id="A0A317XJG1"/>
<dbReference type="AlphaFoldDB" id="A0A317XJG1"/>
<evidence type="ECO:0000313" key="1">
    <source>
        <dbReference type="EMBL" id="PWY98211.1"/>
    </source>
</evidence>
<protein>
    <submittedName>
        <fullName evidence="1">Uncharacterized protein</fullName>
    </submittedName>
</protein>
<name>A0A317XJG1_9BASI</name>
<accession>A0A317XJG1</accession>
<organism evidence="1 2">
    <name type="scientific">Testicularia cyperi</name>
    <dbReference type="NCBI Taxonomy" id="1882483"/>
    <lineage>
        <taxon>Eukaryota</taxon>
        <taxon>Fungi</taxon>
        <taxon>Dikarya</taxon>
        <taxon>Basidiomycota</taxon>
        <taxon>Ustilaginomycotina</taxon>
        <taxon>Ustilaginomycetes</taxon>
        <taxon>Ustilaginales</taxon>
        <taxon>Anthracoideaceae</taxon>
        <taxon>Testicularia</taxon>
    </lineage>
</organism>
<gene>
    <name evidence="1" type="ORF">BCV70DRAFT_35561</name>
</gene>